<dbReference type="SUPFAM" id="SSF48452">
    <property type="entry name" value="TPR-like"/>
    <property type="match status" value="1"/>
</dbReference>
<evidence type="ECO:0000256" key="1">
    <source>
        <dbReference type="SAM" id="MobiDB-lite"/>
    </source>
</evidence>
<proteinExistence type="predicted"/>
<dbReference type="OrthoDB" id="7169102at2"/>
<dbReference type="InParanoid" id="D9QJW5"/>
<keyword evidence="2" id="KW-0472">Membrane</keyword>
<dbReference type="Proteomes" id="UP000002696">
    <property type="component" value="Chromosome"/>
</dbReference>
<dbReference type="RefSeq" id="WP_013267820.1">
    <property type="nucleotide sequence ID" value="NC_014375.1"/>
</dbReference>
<dbReference type="HOGENOM" id="CLU_606460_0_0_5"/>
<organism evidence="3 4">
    <name type="scientific">Brevundimonas subvibrioides (strain ATCC 15264 / DSM 4735 / LMG 14903 / NBRC 16000 / CB 81)</name>
    <name type="common">Caulobacter subvibrioides</name>
    <dbReference type="NCBI Taxonomy" id="633149"/>
    <lineage>
        <taxon>Bacteria</taxon>
        <taxon>Pseudomonadati</taxon>
        <taxon>Pseudomonadota</taxon>
        <taxon>Alphaproteobacteria</taxon>
        <taxon>Caulobacterales</taxon>
        <taxon>Caulobacteraceae</taxon>
        <taxon>Brevundimonas</taxon>
    </lineage>
</organism>
<name>D9QJW5_BRESC</name>
<evidence type="ECO:0000313" key="3">
    <source>
        <dbReference type="EMBL" id="ADK99716.1"/>
    </source>
</evidence>
<dbReference type="KEGG" id="bsb:Bresu_0402"/>
<protein>
    <submittedName>
        <fullName evidence="3">Uncharacterized protein</fullName>
    </submittedName>
</protein>
<keyword evidence="2" id="KW-0812">Transmembrane</keyword>
<dbReference type="EMBL" id="CP002102">
    <property type="protein sequence ID" value="ADK99716.1"/>
    <property type="molecule type" value="Genomic_DNA"/>
</dbReference>
<dbReference type="InterPro" id="IPR036388">
    <property type="entry name" value="WH-like_DNA-bd_sf"/>
</dbReference>
<keyword evidence="4" id="KW-1185">Reference proteome</keyword>
<feature type="compositionally biased region" description="Acidic residues" evidence="1">
    <location>
        <begin position="60"/>
        <end position="74"/>
    </location>
</feature>
<keyword evidence="2" id="KW-1133">Transmembrane helix</keyword>
<dbReference type="InterPro" id="IPR011990">
    <property type="entry name" value="TPR-like_helical_dom_sf"/>
</dbReference>
<accession>D9QJW5</accession>
<feature type="region of interest" description="Disordered" evidence="1">
    <location>
        <begin position="58"/>
        <end position="81"/>
    </location>
</feature>
<gene>
    <name evidence="3" type="ordered locus">Bresu_0402</name>
</gene>
<reference evidence="4" key="1">
    <citation type="journal article" date="2011" name="J. Bacteriol.">
        <title>Genome sequences of eight morphologically diverse alphaproteobacteria.</title>
        <authorList>
            <consortium name="US DOE Joint Genome Institute"/>
            <person name="Brown P.J."/>
            <person name="Kysela D.T."/>
            <person name="Buechlein A."/>
            <person name="Hemmerich C."/>
            <person name="Brun Y.V."/>
        </authorList>
    </citation>
    <scope>NUCLEOTIDE SEQUENCE [LARGE SCALE GENOMIC DNA]</scope>
    <source>
        <strain evidence="4">ATCC 15264 / DSM 4735 / LMG 14903 / NBRC 16000 / CB 81</strain>
    </source>
</reference>
<dbReference type="AlphaFoldDB" id="D9QJW5"/>
<dbReference type="Gene3D" id="1.25.40.10">
    <property type="entry name" value="Tetratricopeptide repeat domain"/>
    <property type="match status" value="1"/>
</dbReference>
<evidence type="ECO:0000256" key="2">
    <source>
        <dbReference type="SAM" id="Phobius"/>
    </source>
</evidence>
<dbReference type="STRING" id="633149.Bresu_0402"/>
<dbReference type="BioCyc" id="BSUB633149:G1GM8-402-MONOMER"/>
<dbReference type="eggNOG" id="COG3063">
    <property type="taxonomic scope" value="Bacteria"/>
</dbReference>
<dbReference type="Pfam" id="PF13432">
    <property type="entry name" value="TPR_16"/>
    <property type="match status" value="1"/>
</dbReference>
<evidence type="ECO:0000313" key="4">
    <source>
        <dbReference type="Proteomes" id="UP000002696"/>
    </source>
</evidence>
<sequence length="451" mass="48765">MSDGRLKGWKQIAEHLGVSPGTAMRWSRRPGFPVIRAGEHGSVYALPQALEAWLANADERPDDPDLNPDAEAPDVADRPGIEDRTWLSGPLRAVRARPRAVLGVAAGLAMVAILAVAVSRIETGGPARPVADAALTASYLEARADWAERSPASLARATEKFRLMISQHPDYHPAFTGLADAYILSCEFDDADRDAAFAAARAAVTTALALAPGDADANRVAGFLEYWTHRDLARARPYFERAARARPDDYLIHLWYGNALIDGGRVSEGAEHLRRAVILAPDSPAVLTDYAIALWQAGDRPAALQRLAAVERRFPTHSAAPGAAALFHLQAGDVAAYLAASRRWASLIRATPQLERLDREQAAYDAGGAPAALKLMSTAPALETSFWHGGNLPAAIAAARLGDRSALLERLRDVSVRRENWRDLDFPAGAFEPWRDDPELKPLLDAVFGRA</sequence>
<feature type="transmembrane region" description="Helical" evidence="2">
    <location>
        <begin position="100"/>
        <end position="118"/>
    </location>
</feature>
<dbReference type="Gene3D" id="1.10.10.10">
    <property type="entry name" value="Winged helix-like DNA-binding domain superfamily/Winged helix DNA-binding domain"/>
    <property type="match status" value="1"/>
</dbReference>